<feature type="chain" id="PRO_5046810658" description="DUF4468 domain-containing protein" evidence="1">
    <location>
        <begin position="19"/>
        <end position="234"/>
    </location>
</feature>
<evidence type="ECO:0000313" key="3">
    <source>
        <dbReference type="Proteomes" id="UP001500459"/>
    </source>
</evidence>
<protein>
    <recommendedName>
        <fullName evidence="4">DUF4468 domain-containing protein</fullName>
    </recommendedName>
</protein>
<reference evidence="3" key="1">
    <citation type="journal article" date="2019" name="Int. J. Syst. Evol. Microbiol.">
        <title>The Global Catalogue of Microorganisms (GCM) 10K type strain sequencing project: providing services to taxonomists for standard genome sequencing and annotation.</title>
        <authorList>
            <consortium name="The Broad Institute Genomics Platform"/>
            <consortium name="The Broad Institute Genome Sequencing Center for Infectious Disease"/>
            <person name="Wu L."/>
            <person name="Ma J."/>
        </authorList>
    </citation>
    <scope>NUCLEOTIDE SEQUENCE [LARGE SCALE GENOMIC DNA]</scope>
    <source>
        <strain evidence="3">JCM 17106</strain>
    </source>
</reference>
<gene>
    <name evidence="2" type="ORF">GCM10022393_20320</name>
</gene>
<keyword evidence="3" id="KW-1185">Reference proteome</keyword>
<dbReference type="Proteomes" id="UP001500459">
    <property type="component" value="Unassembled WGS sequence"/>
</dbReference>
<dbReference type="EMBL" id="BAABCW010000007">
    <property type="protein sequence ID" value="GAA3508677.1"/>
    <property type="molecule type" value="Genomic_DNA"/>
</dbReference>
<evidence type="ECO:0000256" key="1">
    <source>
        <dbReference type="SAM" id="SignalP"/>
    </source>
</evidence>
<keyword evidence="1" id="KW-0732">Signal</keyword>
<accession>A0ABP6UI36</accession>
<evidence type="ECO:0008006" key="4">
    <source>
        <dbReference type="Google" id="ProtNLM"/>
    </source>
</evidence>
<feature type="signal peptide" evidence="1">
    <location>
        <begin position="1"/>
        <end position="18"/>
    </location>
</feature>
<sequence>MKKILQITFLLISPILFAQLPQSLLKVAEEVPNFDEYTGSVYQTSNYKDASLIDEKSGTFEAKLKYNIYSDVLEFKNSSGTYEIVQNKTTHARIGEDYFYFCEFNDQRGRDKSGYYVLVELTDNYRIYKKYSINVVNPQKRNTPSGTDTPGKLAAETRYFLEQNNMIMELPMNKKEILIALSDKESELSNYIKKEKIKVRKEEDLIRLVSRYNALKSSSTGPSRSLLSSNGNRN</sequence>
<evidence type="ECO:0000313" key="2">
    <source>
        <dbReference type="EMBL" id="GAA3508677.1"/>
    </source>
</evidence>
<organism evidence="2 3">
    <name type="scientific">Aquimarina addita</name>
    <dbReference type="NCBI Taxonomy" id="870485"/>
    <lineage>
        <taxon>Bacteria</taxon>
        <taxon>Pseudomonadati</taxon>
        <taxon>Bacteroidota</taxon>
        <taxon>Flavobacteriia</taxon>
        <taxon>Flavobacteriales</taxon>
        <taxon>Flavobacteriaceae</taxon>
        <taxon>Aquimarina</taxon>
    </lineage>
</organism>
<proteinExistence type="predicted"/>
<dbReference type="RefSeq" id="WP_344927066.1">
    <property type="nucleotide sequence ID" value="NZ_BAABCW010000007.1"/>
</dbReference>
<name>A0ABP6UI36_9FLAO</name>
<comment type="caution">
    <text evidence="2">The sequence shown here is derived from an EMBL/GenBank/DDBJ whole genome shotgun (WGS) entry which is preliminary data.</text>
</comment>